<sequence length="107" mass="11488">MEVKAEVARDMLNVQLEQVAQERSPSQIEALLGTGDGSPLLSPGLDDRTAEEAEALTKGQDTASTPAADVEWPEVKAAEDWQVVDDSAPRRRLQQASVKADDTVKSA</sequence>
<feature type="non-terminal residue" evidence="2">
    <location>
        <position position="1"/>
    </location>
</feature>
<proteinExistence type="predicted"/>
<accession>A0A7J6R9Z7</accession>
<evidence type="ECO:0000313" key="3">
    <source>
        <dbReference type="Proteomes" id="UP000574390"/>
    </source>
</evidence>
<organism evidence="2 3">
    <name type="scientific">Perkinsus olseni</name>
    <name type="common">Perkinsus atlanticus</name>
    <dbReference type="NCBI Taxonomy" id="32597"/>
    <lineage>
        <taxon>Eukaryota</taxon>
        <taxon>Sar</taxon>
        <taxon>Alveolata</taxon>
        <taxon>Perkinsozoa</taxon>
        <taxon>Perkinsea</taxon>
        <taxon>Perkinsida</taxon>
        <taxon>Perkinsidae</taxon>
        <taxon>Perkinsus</taxon>
    </lineage>
</organism>
<dbReference type="Proteomes" id="UP000574390">
    <property type="component" value="Unassembled WGS sequence"/>
</dbReference>
<dbReference type="AlphaFoldDB" id="A0A7J6R9Z7"/>
<gene>
    <name evidence="2" type="ORF">FOZ62_015716</name>
</gene>
<dbReference type="EMBL" id="JABANM010024267">
    <property type="protein sequence ID" value="KAF4716520.1"/>
    <property type="molecule type" value="Genomic_DNA"/>
</dbReference>
<feature type="region of interest" description="Disordered" evidence="1">
    <location>
        <begin position="51"/>
        <end position="107"/>
    </location>
</feature>
<protein>
    <submittedName>
        <fullName evidence="2">Uncharacterized protein</fullName>
    </submittedName>
</protein>
<reference evidence="2 3" key="1">
    <citation type="submission" date="2020-04" db="EMBL/GenBank/DDBJ databases">
        <title>Perkinsus olseni comparative genomics.</title>
        <authorList>
            <person name="Bogema D.R."/>
        </authorList>
    </citation>
    <scope>NUCLEOTIDE SEQUENCE [LARGE SCALE GENOMIC DNA]</scope>
    <source>
        <strain evidence="2">ATCC PRA-205</strain>
    </source>
</reference>
<evidence type="ECO:0000313" key="2">
    <source>
        <dbReference type="EMBL" id="KAF4716520.1"/>
    </source>
</evidence>
<comment type="caution">
    <text evidence="2">The sequence shown here is derived from an EMBL/GenBank/DDBJ whole genome shotgun (WGS) entry which is preliminary data.</text>
</comment>
<evidence type="ECO:0000256" key="1">
    <source>
        <dbReference type="SAM" id="MobiDB-lite"/>
    </source>
</evidence>
<name>A0A7J6R9Z7_PEROL</name>